<evidence type="ECO:0008006" key="4">
    <source>
        <dbReference type="Google" id="ProtNLM"/>
    </source>
</evidence>
<protein>
    <recommendedName>
        <fullName evidence="4">Transmembrane protein</fullName>
    </recommendedName>
</protein>
<sequence>MSFIEEPRPMNTPNYTPDMVARNVKQRGNGVIEIARYNFGHMKANMAWVWFLGVMGITIYDFFTTQEILGPIKWAISIDWGLEDNWQFYTSSLLAQGKEIPNGEYDTFRNEMLEMHSDIIYWGWFYILFPLFWFCLLISPNWRPLRIDSKRRLIYFWSWGKFYIAQYPIHLKDNPDGLCWFLEAEMFKSWMHREAMGSLILHIPHENPENQKKVAVPIGTYRPVCEYQNYLLRDFLLDYMCSDDGDKEYARYFKKEKRIWLDYFGWFYRFSLFPARGYNEKKTEAKIQAWLEKYGDGQ</sequence>
<reference evidence="2 3" key="1">
    <citation type="submission" date="2018-06" db="EMBL/GenBank/DDBJ databases">
        <authorList>
            <consortium name="Pathogen Informatics"/>
            <person name="Doyle S."/>
        </authorList>
    </citation>
    <scope>NUCLEOTIDE SEQUENCE [LARGE SCALE GENOMIC DNA]</scope>
    <source>
        <strain evidence="2 3">NCTC5908</strain>
    </source>
</reference>
<keyword evidence="1" id="KW-0812">Transmembrane</keyword>
<accession>A0A336N9T4</accession>
<feature type="transmembrane region" description="Helical" evidence="1">
    <location>
        <begin position="46"/>
        <end position="63"/>
    </location>
</feature>
<evidence type="ECO:0000313" key="2">
    <source>
        <dbReference type="EMBL" id="SSZ30880.1"/>
    </source>
</evidence>
<proteinExistence type="predicted"/>
<organism evidence="2 3">
    <name type="scientific">Aggregatibacter aphrophilus</name>
    <name type="common">Haemophilus aphrophilus</name>
    <dbReference type="NCBI Taxonomy" id="732"/>
    <lineage>
        <taxon>Bacteria</taxon>
        <taxon>Pseudomonadati</taxon>
        <taxon>Pseudomonadota</taxon>
        <taxon>Gammaproteobacteria</taxon>
        <taxon>Pasteurellales</taxon>
        <taxon>Pasteurellaceae</taxon>
        <taxon>Aggregatibacter</taxon>
    </lineage>
</organism>
<evidence type="ECO:0000256" key="1">
    <source>
        <dbReference type="SAM" id="Phobius"/>
    </source>
</evidence>
<name>A0A336N9T4_AGGAP</name>
<keyword evidence="1" id="KW-0472">Membrane</keyword>
<dbReference type="Proteomes" id="UP000253728">
    <property type="component" value="Unassembled WGS sequence"/>
</dbReference>
<dbReference type="AlphaFoldDB" id="A0A336N9T4"/>
<feature type="transmembrane region" description="Helical" evidence="1">
    <location>
        <begin position="119"/>
        <end position="142"/>
    </location>
</feature>
<evidence type="ECO:0000313" key="3">
    <source>
        <dbReference type="Proteomes" id="UP000253728"/>
    </source>
</evidence>
<keyword evidence="1" id="KW-1133">Transmembrane helix</keyword>
<gene>
    <name evidence="2" type="ORF">NCTC5908_02721</name>
</gene>
<dbReference type="EMBL" id="UFSP01000005">
    <property type="protein sequence ID" value="SSZ30880.1"/>
    <property type="molecule type" value="Genomic_DNA"/>
</dbReference>